<dbReference type="Proteomes" id="UP000198569">
    <property type="component" value="Unassembled WGS sequence"/>
</dbReference>
<keyword evidence="3" id="KW-1185">Reference proteome</keyword>
<protein>
    <submittedName>
        <fullName evidence="2">Uncharacterized protein</fullName>
    </submittedName>
</protein>
<dbReference type="OrthoDB" id="678557at2"/>
<organism evidence="2 3">
    <name type="scientific">Flavobacterium degerlachei</name>
    <dbReference type="NCBI Taxonomy" id="229203"/>
    <lineage>
        <taxon>Bacteria</taxon>
        <taxon>Pseudomonadati</taxon>
        <taxon>Bacteroidota</taxon>
        <taxon>Flavobacteriia</taxon>
        <taxon>Flavobacteriales</taxon>
        <taxon>Flavobacteriaceae</taxon>
        <taxon>Flavobacterium</taxon>
    </lineage>
</organism>
<evidence type="ECO:0000256" key="1">
    <source>
        <dbReference type="SAM" id="MobiDB-lite"/>
    </source>
</evidence>
<dbReference type="RefSeq" id="WP_091431333.1">
    <property type="nucleotide sequence ID" value="NZ_FNMV01000006.1"/>
</dbReference>
<evidence type="ECO:0000313" key="3">
    <source>
        <dbReference type="Proteomes" id="UP000198569"/>
    </source>
</evidence>
<dbReference type="AlphaFoldDB" id="A0A1H2XY27"/>
<feature type="region of interest" description="Disordered" evidence="1">
    <location>
        <begin position="91"/>
        <end position="114"/>
    </location>
</feature>
<feature type="compositionally biased region" description="Low complexity" evidence="1">
    <location>
        <begin position="149"/>
        <end position="163"/>
    </location>
</feature>
<gene>
    <name evidence="2" type="ORF">SAMN05444338_10644</name>
</gene>
<feature type="region of interest" description="Disordered" evidence="1">
    <location>
        <begin position="44"/>
        <end position="78"/>
    </location>
</feature>
<accession>A0A1H2XY27</accession>
<sequence length="211" mass="21539">MKYLYYTLLATAITVTSCKNDETAAVKANPRNEIPFWQQTTSAVQDQATESSGMQNGSSGMAMSTPAGINPPHGELNHRCDIAVGAPLNTAGSGGTSVQPASLQSTQTVSSPQTVTAKTVTAKGMNPPHGETNHRCDIAVGAPLNSKPASTITTSSESSTAASPEYTVQPAVPTLLSTAAANTETVAGMNPAHGKEGHHCDIAVGAALPKP</sequence>
<name>A0A1H2XY27_9FLAO</name>
<dbReference type="STRING" id="229203.SAMN05444338_10644"/>
<proteinExistence type="predicted"/>
<evidence type="ECO:0000313" key="2">
    <source>
        <dbReference type="EMBL" id="SDW97645.1"/>
    </source>
</evidence>
<feature type="region of interest" description="Disordered" evidence="1">
    <location>
        <begin position="147"/>
        <end position="166"/>
    </location>
</feature>
<dbReference type="EMBL" id="FNMV01000006">
    <property type="protein sequence ID" value="SDW97645.1"/>
    <property type="molecule type" value="Genomic_DNA"/>
</dbReference>
<dbReference type="PROSITE" id="PS51257">
    <property type="entry name" value="PROKAR_LIPOPROTEIN"/>
    <property type="match status" value="1"/>
</dbReference>
<reference evidence="3" key="1">
    <citation type="submission" date="2016-10" db="EMBL/GenBank/DDBJ databases">
        <authorList>
            <person name="Varghese N."/>
            <person name="Submissions S."/>
        </authorList>
    </citation>
    <scope>NUCLEOTIDE SEQUENCE [LARGE SCALE GENOMIC DNA]</scope>
    <source>
        <strain evidence="3">DSM 15718</strain>
    </source>
</reference>
<feature type="compositionally biased region" description="Low complexity" evidence="1">
    <location>
        <begin position="102"/>
        <end position="114"/>
    </location>
</feature>
<feature type="compositionally biased region" description="Polar residues" evidence="1">
    <location>
        <begin position="44"/>
        <end position="62"/>
    </location>
</feature>